<dbReference type="EMBL" id="JAHYCA010000006">
    <property type="protein sequence ID" value="MBW6392658.1"/>
    <property type="molecule type" value="Genomic_DNA"/>
</dbReference>
<dbReference type="Pfam" id="PF13489">
    <property type="entry name" value="Methyltransf_23"/>
    <property type="match status" value="1"/>
</dbReference>
<proteinExistence type="predicted"/>
<protein>
    <submittedName>
        <fullName evidence="1">Class I SAM-dependent methyltransferase</fullName>
    </submittedName>
</protein>
<evidence type="ECO:0000313" key="1">
    <source>
        <dbReference type="EMBL" id="MBW6392658.1"/>
    </source>
</evidence>
<keyword evidence="1" id="KW-0489">Methyltransferase</keyword>
<sequence length="237" mass="27283">MNQIQISPERLSRDYYRFQRYNSKQRMLAYWHQLKLIEECRPATLLEVGVGSGIVTAYLRHQGVSVTTLDINPALRPDHVGSILRPPPALAERRFDVVLCSRVLHHLPFDEFPQALSMLSRLTERHCLLTLPVNDFRLYCLLRLTSTSPFTLSLPLPLALKRAWQRRRGRTSGSGLWQIDASPATSRRRVSAEIGRYFDCLRHYPVPEDRSHMVYLLRPRPATVAAERPVGEDVRCA</sequence>
<keyword evidence="1" id="KW-0808">Transferase</keyword>
<dbReference type="GO" id="GO:0008168">
    <property type="term" value="F:methyltransferase activity"/>
    <property type="evidence" value="ECO:0007669"/>
    <property type="project" value="UniProtKB-KW"/>
</dbReference>
<dbReference type="CDD" id="cd02440">
    <property type="entry name" value="AdoMet_MTases"/>
    <property type="match status" value="1"/>
</dbReference>
<organism evidence="1 2">
    <name type="scientific">Billgrantia antri</name>
    <dbReference type="NCBI Taxonomy" id="2846777"/>
    <lineage>
        <taxon>Bacteria</taxon>
        <taxon>Pseudomonadati</taxon>
        <taxon>Pseudomonadota</taxon>
        <taxon>Gammaproteobacteria</taxon>
        <taxon>Oceanospirillales</taxon>
        <taxon>Halomonadaceae</taxon>
        <taxon>Billgrantia</taxon>
    </lineage>
</organism>
<reference evidence="1 2" key="1">
    <citation type="submission" date="2021-07" db="EMBL/GenBank/DDBJ databases">
        <authorList>
            <person name="So Y."/>
        </authorList>
    </citation>
    <scope>NUCLEOTIDE SEQUENCE [LARGE SCALE GENOMIC DNA]</scope>
    <source>
        <strain evidence="1 2">Y3S6</strain>
    </source>
</reference>
<comment type="caution">
    <text evidence="1">The sequence shown here is derived from an EMBL/GenBank/DDBJ whole genome shotgun (WGS) entry which is preliminary data.</text>
</comment>
<gene>
    <name evidence="1" type="ORF">KPL81_16005</name>
</gene>
<dbReference type="RefSeq" id="WP_209475395.1">
    <property type="nucleotide sequence ID" value="NZ_JAHYCA010000006.1"/>
</dbReference>
<name>A0ABS6ZRD9_9GAMM</name>
<dbReference type="InterPro" id="IPR029063">
    <property type="entry name" value="SAM-dependent_MTases_sf"/>
</dbReference>
<dbReference type="SUPFAM" id="SSF53335">
    <property type="entry name" value="S-adenosyl-L-methionine-dependent methyltransferases"/>
    <property type="match status" value="1"/>
</dbReference>
<accession>A0ABS6ZRD9</accession>
<evidence type="ECO:0000313" key="2">
    <source>
        <dbReference type="Proteomes" id="UP000769617"/>
    </source>
</evidence>
<dbReference type="Proteomes" id="UP000769617">
    <property type="component" value="Unassembled WGS sequence"/>
</dbReference>
<dbReference type="GO" id="GO:0032259">
    <property type="term" value="P:methylation"/>
    <property type="evidence" value="ECO:0007669"/>
    <property type="project" value="UniProtKB-KW"/>
</dbReference>
<dbReference type="Gene3D" id="3.40.50.150">
    <property type="entry name" value="Vaccinia Virus protein VP39"/>
    <property type="match status" value="1"/>
</dbReference>
<keyword evidence="2" id="KW-1185">Reference proteome</keyword>